<dbReference type="PANTHER" id="PTHR21327:SF18">
    <property type="entry name" value="3,4-DIHYDROXY-2-BUTANONE 4-PHOSPHATE SYNTHASE"/>
    <property type="match status" value="1"/>
</dbReference>
<dbReference type="Pfam" id="PF00926">
    <property type="entry name" value="DHBP_synthase"/>
    <property type="match status" value="1"/>
</dbReference>
<dbReference type="InterPro" id="IPR000422">
    <property type="entry name" value="DHBP_synthase_RibB"/>
</dbReference>
<evidence type="ECO:0000256" key="10">
    <source>
        <dbReference type="ARBA" id="ARBA00022723"/>
    </source>
</evidence>
<feature type="binding site" evidence="14">
    <location>
        <position position="206"/>
    </location>
    <ligand>
        <name>Mg(2+)</name>
        <dbReference type="ChEBI" id="CHEBI:18420"/>
        <label>2</label>
    </ligand>
</feature>
<keyword evidence="17" id="KW-1185">Reference proteome</keyword>
<protein>
    <recommendedName>
        <fullName evidence="8 14">3,4-dihydroxy-2-butanone 4-phosphate synthase</fullName>
        <shortName evidence="14 15">DHBP synthase</shortName>
        <ecNumber evidence="7 14">4.1.99.12</ecNumber>
    </recommendedName>
</protein>
<evidence type="ECO:0000256" key="6">
    <source>
        <dbReference type="ARBA" id="ARBA00008976"/>
    </source>
</evidence>
<feature type="binding site" evidence="14">
    <location>
        <begin position="203"/>
        <end position="207"/>
    </location>
    <ligand>
        <name>D-ribulose 5-phosphate</name>
        <dbReference type="ChEBI" id="CHEBI:58121"/>
    </ligand>
</feature>
<feature type="binding site" evidence="14">
    <location>
        <position position="91"/>
    </location>
    <ligand>
        <name>Mg(2+)</name>
        <dbReference type="ChEBI" id="CHEBI:18420"/>
        <label>1</label>
    </ligand>
</feature>
<feature type="binding site" evidence="14">
    <location>
        <begin position="90"/>
        <end position="91"/>
    </location>
    <ligand>
        <name>D-ribulose 5-phosphate</name>
        <dbReference type="ChEBI" id="CHEBI:58121"/>
    </ligand>
</feature>
<comment type="catalytic activity">
    <reaction evidence="1 14 15">
        <text>D-ribulose 5-phosphate = (2S)-2-hydroxy-3-oxobutyl phosphate + formate + H(+)</text>
        <dbReference type="Rhea" id="RHEA:18457"/>
        <dbReference type="ChEBI" id="CHEBI:15378"/>
        <dbReference type="ChEBI" id="CHEBI:15740"/>
        <dbReference type="ChEBI" id="CHEBI:58121"/>
        <dbReference type="ChEBI" id="CHEBI:58830"/>
        <dbReference type="EC" id="4.1.99.12"/>
    </reaction>
</comment>
<comment type="similarity">
    <text evidence="5">In the N-terminal section; belongs to the DHBP synthase family.</text>
</comment>
<evidence type="ECO:0000256" key="8">
    <source>
        <dbReference type="ARBA" id="ARBA00018836"/>
    </source>
</evidence>
<evidence type="ECO:0000256" key="9">
    <source>
        <dbReference type="ARBA" id="ARBA00022619"/>
    </source>
</evidence>
<keyword evidence="10 14" id="KW-0479">Metal-binding</keyword>
<keyword evidence="13 14" id="KW-0456">Lyase</keyword>
<proteinExistence type="inferred from homology"/>
<accession>A0A7X9X588</accession>
<feature type="site" description="Essential for catalytic activity" evidence="14">
    <location>
        <position position="227"/>
    </location>
</feature>
<evidence type="ECO:0000256" key="3">
    <source>
        <dbReference type="ARBA" id="ARBA00002284"/>
    </source>
</evidence>
<dbReference type="SUPFAM" id="SSF55821">
    <property type="entry name" value="YrdC/RibB"/>
    <property type="match status" value="1"/>
</dbReference>
<evidence type="ECO:0000256" key="14">
    <source>
        <dbReference type="HAMAP-Rule" id="MF_00180"/>
    </source>
</evidence>
<dbReference type="UniPathway" id="UPA00275">
    <property type="reaction ID" value="UER00399"/>
</dbReference>
<evidence type="ECO:0000256" key="15">
    <source>
        <dbReference type="RuleBase" id="RU003843"/>
    </source>
</evidence>
<evidence type="ECO:0000256" key="11">
    <source>
        <dbReference type="ARBA" id="ARBA00022842"/>
    </source>
</evidence>
<comment type="similarity">
    <text evidence="6">In the C-terminal section; belongs to the GTP cyclohydrolase II family.</text>
</comment>
<evidence type="ECO:0000256" key="1">
    <source>
        <dbReference type="ARBA" id="ARBA00000141"/>
    </source>
</evidence>
<feature type="site" description="Essential for catalytic activity" evidence="14">
    <location>
        <position position="189"/>
    </location>
</feature>
<comment type="pathway">
    <text evidence="4 14 15">Cofactor biosynthesis; riboflavin biosynthesis; 2-hydroxy-3-oxobutyl phosphate from D-ribulose 5-phosphate: step 1/1.</text>
</comment>
<name>A0A7X9X588_9BURK</name>
<evidence type="ECO:0000256" key="7">
    <source>
        <dbReference type="ARBA" id="ARBA00012153"/>
    </source>
</evidence>
<comment type="subunit">
    <text evidence="14 15">Homodimer.</text>
</comment>
<comment type="caution">
    <text evidence="16">The sequence shown here is derived from an EMBL/GenBank/DDBJ whole genome shotgun (WGS) entry which is preliminary data.</text>
</comment>
<organism evidence="16 17">
    <name type="scientific">Paraburkholderia antibiotica</name>
    <dbReference type="NCBI Taxonomy" id="2728839"/>
    <lineage>
        <taxon>Bacteria</taxon>
        <taxon>Pseudomonadati</taxon>
        <taxon>Pseudomonadota</taxon>
        <taxon>Betaproteobacteria</taxon>
        <taxon>Burkholderiales</taxon>
        <taxon>Burkholderiaceae</taxon>
        <taxon>Paraburkholderia</taxon>
    </lineage>
</organism>
<evidence type="ECO:0000313" key="16">
    <source>
        <dbReference type="EMBL" id="NML31693.1"/>
    </source>
</evidence>
<dbReference type="GO" id="GO:0030145">
    <property type="term" value="F:manganese ion binding"/>
    <property type="evidence" value="ECO:0007669"/>
    <property type="project" value="UniProtKB-UniRule"/>
</dbReference>
<reference evidence="16 17" key="1">
    <citation type="submission" date="2020-04" db="EMBL/GenBank/DDBJ databases">
        <title>Paraburkholderia sp. G-4-1-8 isolated from soil.</title>
        <authorList>
            <person name="Dahal R.H."/>
        </authorList>
    </citation>
    <scope>NUCLEOTIDE SEQUENCE [LARGE SCALE GENOMIC DNA]</scope>
    <source>
        <strain evidence="16 17">G-4-1-8</strain>
    </source>
</reference>
<dbReference type="PANTHER" id="PTHR21327">
    <property type="entry name" value="GTP CYCLOHYDROLASE II-RELATED"/>
    <property type="match status" value="1"/>
</dbReference>
<dbReference type="AlphaFoldDB" id="A0A7X9X588"/>
<dbReference type="EC" id="4.1.99.12" evidence="7 14"/>
<dbReference type="Gene3D" id="3.90.870.10">
    <property type="entry name" value="DHBP synthase"/>
    <property type="match status" value="1"/>
</dbReference>
<keyword evidence="11 14" id="KW-0460">Magnesium</keyword>
<dbReference type="NCBIfam" id="TIGR00506">
    <property type="entry name" value="ribB"/>
    <property type="match status" value="1"/>
</dbReference>
<dbReference type="GO" id="GO:0005829">
    <property type="term" value="C:cytosol"/>
    <property type="evidence" value="ECO:0007669"/>
    <property type="project" value="TreeGrafter"/>
</dbReference>
<comment type="function">
    <text evidence="3 14 15">Catalyzes the conversion of D-ribulose 5-phosphate to formate and 3,4-dihydroxy-2-butanone 4-phosphate.</text>
</comment>
<keyword evidence="9 14" id="KW-0686">Riboflavin biosynthesis</keyword>
<dbReference type="Proteomes" id="UP000583127">
    <property type="component" value="Unassembled WGS sequence"/>
</dbReference>
<dbReference type="GO" id="GO:0009231">
    <property type="term" value="P:riboflavin biosynthetic process"/>
    <property type="evidence" value="ECO:0007669"/>
    <property type="project" value="UniProtKB-UniRule"/>
</dbReference>
<comment type="cofactor">
    <cofactor evidence="14 15">
        <name>Mg(2+)</name>
        <dbReference type="ChEBI" id="CHEBI:18420"/>
    </cofactor>
    <cofactor evidence="14 15">
        <name>Mn(2+)</name>
        <dbReference type="ChEBI" id="CHEBI:29035"/>
    </cofactor>
    <text evidence="14 15">Binds 2 divalent metal cations per subunit. Magnesium or manganese.</text>
</comment>
<dbReference type="HAMAP" id="MF_00180">
    <property type="entry name" value="RibB"/>
    <property type="match status" value="1"/>
</dbReference>
<dbReference type="GO" id="GO:0008686">
    <property type="term" value="F:3,4-dihydroxy-2-butanone-4-phosphate synthase activity"/>
    <property type="evidence" value="ECO:0007669"/>
    <property type="project" value="UniProtKB-UniRule"/>
</dbReference>
<evidence type="ECO:0000256" key="2">
    <source>
        <dbReference type="ARBA" id="ARBA00001936"/>
    </source>
</evidence>
<feature type="binding site" evidence="14">
    <location>
        <position position="95"/>
    </location>
    <ligand>
        <name>D-ribulose 5-phosphate</name>
        <dbReference type="ChEBI" id="CHEBI:58121"/>
    </ligand>
</feature>
<dbReference type="InterPro" id="IPR017945">
    <property type="entry name" value="DHBP_synth_RibB-like_a/b_dom"/>
</dbReference>
<comment type="similarity">
    <text evidence="14 15">Belongs to the DHBP synthase family.</text>
</comment>
<evidence type="ECO:0000256" key="12">
    <source>
        <dbReference type="ARBA" id="ARBA00023211"/>
    </source>
</evidence>
<evidence type="ECO:0000256" key="13">
    <source>
        <dbReference type="ARBA" id="ARBA00023239"/>
    </source>
</evidence>
<evidence type="ECO:0000313" key="17">
    <source>
        <dbReference type="Proteomes" id="UP000583127"/>
    </source>
</evidence>
<evidence type="ECO:0000256" key="4">
    <source>
        <dbReference type="ARBA" id="ARBA00004904"/>
    </source>
</evidence>
<dbReference type="EMBL" id="JABBFZ010000006">
    <property type="protein sequence ID" value="NML31693.1"/>
    <property type="molecule type" value="Genomic_DNA"/>
</dbReference>
<feature type="binding site" evidence="14">
    <location>
        <position position="91"/>
    </location>
    <ligand>
        <name>Mg(2+)</name>
        <dbReference type="ChEBI" id="CHEBI:18420"/>
        <label>2</label>
    </ligand>
</feature>
<keyword evidence="12 14" id="KW-0464">Manganese</keyword>
<gene>
    <name evidence="14 16" type="primary">ribB</name>
    <name evidence="16" type="ORF">HHL14_12705</name>
</gene>
<comment type="cofactor">
    <cofactor evidence="2">
        <name>Mn(2+)</name>
        <dbReference type="ChEBI" id="CHEBI:29035"/>
    </cofactor>
</comment>
<dbReference type="FunFam" id="3.90.870.10:FF:000001">
    <property type="entry name" value="Riboflavin biosynthesis protein RibBA"/>
    <property type="match status" value="1"/>
</dbReference>
<sequence length="268" mass="28008">METCTAREPDDDAALSGSLLDSAAGAVRARRPAARPAAPAPASASAIASAPLAASTRRGHAATPQFDTVPAAIRAIERGEFVIVVDDEDRENEGDLIIAADAVTPETLAFMVRHTSGLICVAMPARVLDRLQLPPMVQQNDEPFRTAFAVSVDLRVGVTTGISAADRAATIRALASAKSTAHDFVRPGHVFPLRAHEGGVTERPGHTEAAYDLVRLAGRGYAGVLCELVNDDGSMARRPDLVRFAVAHGITVISIAQLLAYCGAAETA</sequence>
<dbReference type="GO" id="GO:0000287">
    <property type="term" value="F:magnesium ion binding"/>
    <property type="evidence" value="ECO:0007669"/>
    <property type="project" value="UniProtKB-UniRule"/>
</dbReference>
<evidence type="ECO:0000256" key="5">
    <source>
        <dbReference type="ARBA" id="ARBA00005520"/>
    </source>
</evidence>